<reference evidence="2 3" key="1">
    <citation type="submission" date="2014-03" db="EMBL/GenBank/DDBJ databases">
        <title>Genomics of Bifidobacteria.</title>
        <authorList>
            <person name="Ventura M."/>
            <person name="Milani C."/>
            <person name="Lugli G.A."/>
        </authorList>
    </citation>
    <scope>NUCLEOTIDE SEQUENCE [LARGE SCALE GENOMIC DNA]</scope>
    <source>
        <strain evidence="2 3">LMG 11597</strain>
    </source>
</reference>
<organism evidence="2 3">
    <name type="scientific">Bifidobacterium subtile</name>
    <dbReference type="NCBI Taxonomy" id="77635"/>
    <lineage>
        <taxon>Bacteria</taxon>
        <taxon>Bacillati</taxon>
        <taxon>Actinomycetota</taxon>
        <taxon>Actinomycetes</taxon>
        <taxon>Bifidobacteriales</taxon>
        <taxon>Bifidobacteriaceae</taxon>
        <taxon>Bifidobacterium</taxon>
    </lineage>
</organism>
<dbReference type="AlphaFoldDB" id="A0A087E204"/>
<feature type="domain" description="N-acetyltransferase" evidence="1">
    <location>
        <begin position="46"/>
        <end position="190"/>
    </location>
</feature>
<dbReference type="Gene3D" id="3.40.630.30">
    <property type="match status" value="1"/>
</dbReference>
<keyword evidence="3" id="KW-1185">Reference proteome</keyword>
<protein>
    <submittedName>
        <fullName evidence="2">GCN5-related N-acetyltransferase</fullName>
    </submittedName>
</protein>
<dbReference type="PROSITE" id="PS51186">
    <property type="entry name" value="GNAT"/>
    <property type="match status" value="1"/>
</dbReference>
<dbReference type="STRING" id="77635.BISU_1819"/>
<keyword evidence="2" id="KW-0808">Transferase</keyword>
<comment type="caution">
    <text evidence="2">The sequence shown here is derived from an EMBL/GenBank/DDBJ whole genome shotgun (WGS) entry which is preliminary data.</text>
</comment>
<gene>
    <name evidence="2" type="ORF">BISU_1819</name>
</gene>
<evidence type="ECO:0000313" key="2">
    <source>
        <dbReference type="EMBL" id="KFJ01805.1"/>
    </source>
</evidence>
<dbReference type="InterPro" id="IPR016181">
    <property type="entry name" value="Acyl_CoA_acyltransferase"/>
</dbReference>
<name>A0A087E204_9BIFI</name>
<dbReference type="Proteomes" id="UP000029055">
    <property type="component" value="Unassembled WGS sequence"/>
</dbReference>
<dbReference type="SUPFAM" id="SSF55729">
    <property type="entry name" value="Acyl-CoA N-acyltransferases (Nat)"/>
    <property type="match status" value="1"/>
</dbReference>
<proteinExistence type="predicted"/>
<dbReference type="InterPro" id="IPR000182">
    <property type="entry name" value="GNAT_dom"/>
</dbReference>
<dbReference type="OrthoDB" id="9795199at2"/>
<dbReference type="FunFam" id="3.40.630.30:FF:000047">
    <property type="entry name" value="Acetyltransferase, GNAT family"/>
    <property type="match status" value="1"/>
</dbReference>
<dbReference type="EMBL" id="JGZR01000009">
    <property type="protein sequence ID" value="KFJ01805.1"/>
    <property type="molecule type" value="Genomic_DNA"/>
</dbReference>
<sequence>MPVNEYGQQIGQALPGWTPRPRPTRETLEGQYCRLEPLAADRHAAGLFAAYQPAGGALWTYLGIGPFADEAEYARYVRSVEHSADPLFFAVIDRVDDTPVGTLSLQRQDSESGVIEIGWVAFSPRMQHTRLSTEAHALLLALVFDRLGYRRCEWKCDSLNGPSRHAAERLGFVYEGTFRSAHVYKQRSRDTDWLAITDADWPGCRSALEAWLSPDNFDTEGHQRSTLAEYRGRSRHQE</sequence>
<accession>A0A087E204</accession>
<dbReference type="eggNOG" id="COG1670">
    <property type="taxonomic scope" value="Bacteria"/>
</dbReference>
<dbReference type="PANTHER" id="PTHR43441:SF2">
    <property type="entry name" value="FAMILY ACETYLTRANSFERASE, PUTATIVE (AFU_ORTHOLOGUE AFUA_7G00850)-RELATED"/>
    <property type="match status" value="1"/>
</dbReference>
<dbReference type="InterPro" id="IPR051908">
    <property type="entry name" value="Ribosomal_N-acetyltransferase"/>
</dbReference>
<evidence type="ECO:0000313" key="3">
    <source>
        <dbReference type="Proteomes" id="UP000029055"/>
    </source>
</evidence>
<dbReference type="GO" id="GO:0008999">
    <property type="term" value="F:protein-N-terminal-alanine acetyltransferase activity"/>
    <property type="evidence" value="ECO:0007669"/>
    <property type="project" value="TreeGrafter"/>
</dbReference>
<evidence type="ECO:0000259" key="1">
    <source>
        <dbReference type="PROSITE" id="PS51186"/>
    </source>
</evidence>
<dbReference type="GO" id="GO:1990189">
    <property type="term" value="F:protein N-terminal-serine acetyltransferase activity"/>
    <property type="evidence" value="ECO:0007669"/>
    <property type="project" value="TreeGrafter"/>
</dbReference>
<dbReference type="PANTHER" id="PTHR43441">
    <property type="entry name" value="RIBOSOMAL-PROTEIN-SERINE ACETYLTRANSFERASE"/>
    <property type="match status" value="1"/>
</dbReference>
<dbReference type="Pfam" id="PF13302">
    <property type="entry name" value="Acetyltransf_3"/>
    <property type="match status" value="1"/>
</dbReference>
<dbReference type="RefSeq" id="WP_024464552.1">
    <property type="nucleotide sequence ID" value="NZ_CP062939.1"/>
</dbReference>